<dbReference type="GO" id="GO:0016462">
    <property type="term" value="F:pyrophosphatase activity"/>
    <property type="evidence" value="ECO:0007669"/>
    <property type="project" value="InterPro"/>
</dbReference>
<keyword evidence="3" id="KW-0378">Hydrolase</keyword>
<dbReference type="InterPro" id="IPR001667">
    <property type="entry name" value="DDH_dom"/>
</dbReference>
<dbReference type="AlphaFoldDB" id="M1K3E5"/>
<evidence type="ECO:0000313" key="7">
    <source>
        <dbReference type="EMBL" id="AGE95393.1"/>
    </source>
</evidence>
<evidence type="ECO:0008006" key="8">
    <source>
        <dbReference type="Google" id="ProtNLM"/>
    </source>
</evidence>
<accession>M1K3E5</accession>
<dbReference type="VEuPathDB" id="MicrosporidiaDB:AEWQ_050420"/>
<evidence type="ECO:0000259" key="6">
    <source>
        <dbReference type="Pfam" id="PF02833"/>
    </source>
</evidence>
<gene>
    <name evidence="7" type="ORF">ECU05_0460</name>
</gene>
<dbReference type="VEuPathDB" id="MicrosporidiaDB:M970_050420"/>
<dbReference type="PANTHER" id="PTHR12112:SF22">
    <property type="entry name" value="MANGANESE-DEPENDENT INORGANIC PYROPHOSPHATASE-RELATED"/>
    <property type="match status" value="1"/>
</dbReference>
<evidence type="ECO:0000256" key="1">
    <source>
        <dbReference type="ARBA" id="ARBA00001936"/>
    </source>
</evidence>
<dbReference type="SUPFAM" id="SSF64182">
    <property type="entry name" value="DHH phosphoesterases"/>
    <property type="match status" value="1"/>
</dbReference>
<keyword evidence="4" id="KW-0464">Manganese</keyword>
<dbReference type="InterPro" id="IPR038763">
    <property type="entry name" value="DHH_sf"/>
</dbReference>
<evidence type="ECO:0000256" key="4">
    <source>
        <dbReference type="ARBA" id="ARBA00023211"/>
    </source>
</evidence>
<name>M1K3E5_ENCCN</name>
<dbReference type="InterPro" id="IPR004097">
    <property type="entry name" value="DHHA2"/>
</dbReference>
<protein>
    <recommendedName>
        <fullName evidence="8">DDH domain-containing protein</fullName>
    </recommendedName>
</protein>
<dbReference type="Gene3D" id="3.90.1640.10">
    <property type="entry name" value="inorganic pyrophosphatase (n-terminal core)"/>
    <property type="match status" value="1"/>
</dbReference>
<dbReference type="Pfam" id="PF01368">
    <property type="entry name" value="DHH"/>
    <property type="match status" value="1"/>
</dbReference>
<dbReference type="Pfam" id="PF02833">
    <property type="entry name" value="DHHA2"/>
    <property type="match status" value="1"/>
</dbReference>
<dbReference type="VEuPathDB" id="MicrosporidiaDB:AEWR_050420"/>
<dbReference type="EMBL" id="KC513607">
    <property type="protein sequence ID" value="AGE95393.1"/>
    <property type="molecule type" value="Genomic_DNA"/>
</dbReference>
<dbReference type="PANTHER" id="PTHR12112">
    <property type="entry name" value="BNIP - RELATED"/>
    <property type="match status" value="1"/>
</dbReference>
<reference evidence="7" key="1">
    <citation type="journal article" date="2013" name="Eukaryot. Cell">
        <title>Extremely Reduced Levels of Heterozygosity in the Vertebrate Pathogen Encephalitozoon cuniculi.</title>
        <authorList>
            <person name="Selman M."/>
            <person name="Sak B."/>
            <person name="Kvac M."/>
            <person name="Farinelli L."/>
            <person name="Weiss L.M."/>
            <person name="Corradi N."/>
        </authorList>
    </citation>
    <scope>NUCLEOTIDE SEQUENCE</scope>
</reference>
<dbReference type="GO" id="GO:0005737">
    <property type="term" value="C:cytoplasm"/>
    <property type="evidence" value="ECO:0007669"/>
    <property type="project" value="InterPro"/>
</dbReference>
<sequence>MTLLEERLKSFFQLNKEIILHGELRIAMGNEACDLDSFISSLVVAYAEDAVHVVNMRKEVFMAKGEMMWICSRFGINVDDLIFLVKPTLHFSPKARKVGAYFDVEGKECPISGKKIKLLLTDHNRPVEVFDDCEIELIIDHHTLSDHVFPAKRIYIDLDVGSATTLVSRYLGEDLTRKNHRTASRSRPPKDEEREALCSAFARLLLVPILIDTGFLRKRTSIFDVVEYKKLKDLAGVRRKELKKVVRALKSARRNDSEHETDLILQKDFKAFHHKKFFFGGSTVKYPFEDWADREGKSISGLPESRTGMALMLQIEAFRKAMGLDFFFVATKNRGVRNIIFASFPFVKQLVRKSKMKSIEYKGLEYYSANKKLTRKILVPEIVKIIDKHTGDPKRDKKGS</sequence>
<proteinExistence type="predicted"/>
<dbReference type="VEuPathDB" id="MicrosporidiaDB:AEWD_050420"/>
<evidence type="ECO:0000259" key="5">
    <source>
        <dbReference type="Pfam" id="PF01368"/>
    </source>
</evidence>
<keyword evidence="2" id="KW-0479">Metal-binding</keyword>
<feature type="domain" description="DDH" evidence="5">
    <location>
        <begin position="28"/>
        <end position="177"/>
    </location>
</feature>
<comment type="cofactor">
    <cofactor evidence="1">
        <name>Mn(2+)</name>
        <dbReference type="ChEBI" id="CHEBI:29035"/>
    </cofactor>
</comment>
<organism evidence="7">
    <name type="scientific">Encephalitozoon cuniculi</name>
    <name type="common">Microsporidian parasite</name>
    <dbReference type="NCBI Taxonomy" id="6035"/>
    <lineage>
        <taxon>Eukaryota</taxon>
        <taxon>Fungi</taxon>
        <taxon>Fungi incertae sedis</taxon>
        <taxon>Microsporidia</taxon>
        <taxon>Unikaryonidae</taxon>
        <taxon>Encephalitozoon</taxon>
    </lineage>
</organism>
<evidence type="ECO:0000256" key="3">
    <source>
        <dbReference type="ARBA" id="ARBA00022801"/>
    </source>
</evidence>
<evidence type="ECO:0000256" key="2">
    <source>
        <dbReference type="ARBA" id="ARBA00022723"/>
    </source>
</evidence>
<feature type="domain" description="DHHA2" evidence="6">
    <location>
        <begin position="248"/>
        <end position="383"/>
    </location>
</feature>
<dbReference type="VEuPathDB" id="MicrosporidiaDB:ECU05_0460"/>